<dbReference type="SUPFAM" id="SSF63877">
    <property type="entry name" value="Methuselah ectodomain"/>
    <property type="match status" value="1"/>
</dbReference>
<evidence type="ECO:0000313" key="14">
    <source>
        <dbReference type="Proteomes" id="UP000837857"/>
    </source>
</evidence>
<dbReference type="PANTHER" id="PTHR47154:SF2">
    <property type="entry name" value="G-PROTEIN COUPLED RECEPTOR MTH-RELATED"/>
    <property type="match status" value="1"/>
</dbReference>
<keyword evidence="9" id="KW-0807">Transducer</keyword>
<evidence type="ECO:0000256" key="3">
    <source>
        <dbReference type="ARBA" id="ARBA00022692"/>
    </source>
</evidence>
<evidence type="ECO:0000256" key="8">
    <source>
        <dbReference type="ARBA" id="ARBA00023170"/>
    </source>
</evidence>
<feature type="non-terminal residue" evidence="13">
    <location>
        <position position="1"/>
    </location>
</feature>
<comment type="subcellular location">
    <subcellularLocation>
        <location evidence="1">Endomembrane system</location>
        <topology evidence="1">Multi-pass membrane protein</topology>
    </subcellularLocation>
</comment>
<evidence type="ECO:0000256" key="10">
    <source>
        <dbReference type="SAM" id="Phobius"/>
    </source>
</evidence>
<evidence type="ECO:0000256" key="1">
    <source>
        <dbReference type="ARBA" id="ARBA00004127"/>
    </source>
</evidence>
<organism evidence="13 14">
    <name type="scientific">Iphiclides podalirius</name>
    <name type="common">scarce swallowtail</name>
    <dbReference type="NCBI Taxonomy" id="110791"/>
    <lineage>
        <taxon>Eukaryota</taxon>
        <taxon>Metazoa</taxon>
        <taxon>Ecdysozoa</taxon>
        <taxon>Arthropoda</taxon>
        <taxon>Hexapoda</taxon>
        <taxon>Insecta</taxon>
        <taxon>Pterygota</taxon>
        <taxon>Neoptera</taxon>
        <taxon>Endopterygota</taxon>
        <taxon>Lepidoptera</taxon>
        <taxon>Glossata</taxon>
        <taxon>Ditrysia</taxon>
        <taxon>Papilionoidea</taxon>
        <taxon>Papilionidae</taxon>
        <taxon>Papilioninae</taxon>
        <taxon>Iphiclides</taxon>
    </lineage>
</organism>
<feature type="transmembrane region" description="Helical" evidence="10">
    <location>
        <begin position="358"/>
        <end position="381"/>
    </location>
</feature>
<sequence>MFVELLTLLAALQATFACDEQDKLDISAGERSPNGDILYDGVVFEMGDYSVSPTGTATACPKPVVKKCCPFGSGNSGRNCLGTNATFDVGVWDEYNPIEGARARQMFRFKVEKMNCTRPYVRVQVSQLGELDWSDNWHLRSDGKLFVELPNNIPPWNVLDSDKYCIDTFFYEGEDGKTQTRMDALACFVDETPPNHFKVRSACMLTSCVFILITVMVYAWLPELRNMHGRVLMAYLLCLFLGFLCMSSMQIMLTVDNITKSICVVLTFIIYFALESAFFWLNVMSFDIWWTFSGKGGMGLTKVSKRFYAYSLYAFGVPTLLTVLLISLEFSGLRPHPFLPRIQDQGCFLFGRSKLLYLYGPMLILCLANIVFFIMTAVKIAQIKQQTAMLKSKESAMHDQHRKDKQRLLLYLKLFTVMGINWILEVISALYPEAEYIWNFTDAYNVLIGVTIFIIFVCKRKIYRLIKKRIKDSITKSKHDPEELKYRRTVPKRLWEDDQPQRGSVETIKTIIGVEQGSPNELKTSVL</sequence>
<feature type="domain" description="G-protein coupled receptors family 2 profile 2" evidence="12">
    <location>
        <begin position="196"/>
        <end position="460"/>
    </location>
</feature>
<feature type="transmembrane region" description="Helical" evidence="10">
    <location>
        <begin position="204"/>
        <end position="221"/>
    </location>
</feature>
<dbReference type="InterPro" id="IPR017981">
    <property type="entry name" value="GPCR_2-like_7TM"/>
</dbReference>
<name>A0ABN8ICA3_9NEOP</name>
<dbReference type="PROSITE" id="PS50261">
    <property type="entry name" value="G_PROTEIN_RECEP_F2_4"/>
    <property type="match status" value="1"/>
</dbReference>
<keyword evidence="6" id="KW-0297">G-protein coupled receptor</keyword>
<dbReference type="InterPro" id="IPR023311">
    <property type="entry name" value="Methusela_ecto_dom_2"/>
</dbReference>
<evidence type="ECO:0000256" key="2">
    <source>
        <dbReference type="ARBA" id="ARBA00008979"/>
    </source>
</evidence>
<dbReference type="PANTHER" id="PTHR47154">
    <property type="entry name" value="G-PROTEIN COUPLED RECEPTOR MTH-RELATED"/>
    <property type="match status" value="1"/>
</dbReference>
<keyword evidence="4 11" id="KW-0732">Signal</keyword>
<evidence type="ECO:0000256" key="11">
    <source>
        <dbReference type="SAM" id="SignalP"/>
    </source>
</evidence>
<evidence type="ECO:0000256" key="4">
    <source>
        <dbReference type="ARBA" id="ARBA00022729"/>
    </source>
</evidence>
<keyword evidence="5 10" id="KW-1133">Transmembrane helix</keyword>
<keyword evidence="7 10" id="KW-0472">Membrane</keyword>
<proteinExistence type="inferred from homology"/>
<feature type="transmembrane region" description="Helical" evidence="10">
    <location>
        <begin position="437"/>
        <end position="458"/>
    </location>
</feature>
<evidence type="ECO:0000259" key="12">
    <source>
        <dbReference type="PROSITE" id="PS50261"/>
    </source>
</evidence>
<evidence type="ECO:0000256" key="5">
    <source>
        <dbReference type="ARBA" id="ARBA00022989"/>
    </source>
</evidence>
<feature type="transmembrane region" description="Helical" evidence="10">
    <location>
        <begin position="307"/>
        <end position="328"/>
    </location>
</feature>
<comment type="similarity">
    <text evidence="2">Belongs to the G-protein coupled receptor 2 family. Mth subfamily.</text>
</comment>
<protein>
    <recommendedName>
        <fullName evidence="12">G-protein coupled receptors family 2 profile 2 domain-containing protein</fullName>
    </recommendedName>
</protein>
<keyword evidence="14" id="KW-1185">Reference proteome</keyword>
<evidence type="ECO:0000256" key="9">
    <source>
        <dbReference type="ARBA" id="ARBA00023224"/>
    </source>
</evidence>
<feature type="chain" id="PRO_5047164308" description="G-protein coupled receptors family 2 profile 2 domain-containing protein" evidence="11">
    <location>
        <begin position="18"/>
        <end position="527"/>
    </location>
</feature>
<dbReference type="InterPro" id="IPR051384">
    <property type="entry name" value="Mth_GPCR"/>
</dbReference>
<evidence type="ECO:0000256" key="7">
    <source>
        <dbReference type="ARBA" id="ARBA00023136"/>
    </source>
</evidence>
<dbReference type="CDD" id="cd15039">
    <property type="entry name" value="7tmB3_Methuselah-like"/>
    <property type="match status" value="1"/>
</dbReference>
<feature type="transmembrane region" description="Helical" evidence="10">
    <location>
        <begin position="265"/>
        <end position="286"/>
    </location>
</feature>
<evidence type="ECO:0000256" key="6">
    <source>
        <dbReference type="ARBA" id="ARBA00023040"/>
    </source>
</evidence>
<feature type="signal peptide" evidence="11">
    <location>
        <begin position="1"/>
        <end position="17"/>
    </location>
</feature>
<feature type="transmembrane region" description="Helical" evidence="10">
    <location>
        <begin position="408"/>
        <end position="431"/>
    </location>
</feature>
<gene>
    <name evidence="13" type="ORF">IPOD504_LOCUS6360</name>
</gene>
<dbReference type="Proteomes" id="UP000837857">
    <property type="component" value="Chromosome 18"/>
</dbReference>
<keyword evidence="8" id="KW-0675">Receptor</keyword>
<accession>A0ABN8ICA3</accession>
<dbReference type="Gene3D" id="2.170.180.11">
    <property type="entry name" value="Methuselah ectodomain, domain 2"/>
    <property type="match status" value="1"/>
</dbReference>
<evidence type="ECO:0000313" key="13">
    <source>
        <dbReference type="EMBL" id="CAH2048768.1"/>
    </source>
</evidence>
<reference evidence="13" key="1">
    <citation type="submission" date="2022-03" db="EMBL/GenBank/DDBJ databases">
        <authorList>
            <person name="Martin H S."/>
        </authorList>
    </citation>
    <scope>NUCLEOTIDE SEQUENCE</scope>
</reference>
<dbReference type="InterPro" id="IPR036272">
    <property type="entry name" value="Methuselah_N_sf"/>
</dbReference>
<feature type="transmembrane region" description="Helical" evidence="10">
    <location>
        <begin position="233"/>
        <end position="253"/>
    </location>
</feature>
<dbReference type="EMBL" id="OW152830">
    <property type="protein sequence ID" value="CAH2048768.1"/>
    <property type="molecule type" value="Genomic_DNA"/>
</dbReference>
<dbReference type="Gene3D" id="1.20.1070.10">
    <property type="entry name" value="Rhodopsin 7-helix transmembrane proteins"/>
    <property type="match status" value="1"/>
</dbReference>
<keyword evidence="3 10" id="KW-0812">Transmembrane</keyword>